<keyword evidence="7 8" id="KW-0411">Iron-sulfur</keyword>
<dbReference type="OrthoDB" id="9801085at2"/>
<comment type="function">
    <text evidence="8">Ferredoxins are iron-sulfur proteins that transfer electrons in a wide variety of metabolic reactions.</text>
</comment>
<evidence type="ECO:0000259" key="9">
    <source>
        <dbReference type="PROSITE" id="PS51379"/>
    </source>
</evidence>
<keyword evidence="4 8" id="KW-0479">Metal-binding</keyword>
<comment type="cofactor">
    <cofactor evidence="1">
        <name>[4Fe-4S] cluster</name>
        <dbReference type="ChEBI" id="CHEBI:49883"/>
    </cofactor>
</comment>
<accession>A0A0J8J5E4</accession>
<dbReference type="PRINTS" id="PR00352">
    <property type="entry name" value="3FE4SFRDOXIN"/>
</dbReference>
<evidence type="ECO:0000256" key="4">
    <source>
        <dbReference type="ARBA" id="ARBA00022723"/>
    </source>
</evidence>
<evidence type="ECO:0000256" key="1">
    <source>
        <dbReference type="ARBA" id="ARBA00001966"/>
    </source>
</evidence>
<gene>
    <name evidence="10" type="ORF">X560_1450</name>
</gene>
<dbReference type="InterPro" id="IPR001080">
    <property type="entry name" value="3Fe4S_ferredoxin"/>
</dbReference>
<dbReference type="Gene3D" id="3.30.70.20">
    <property type="match status" value="1"/>
</dbReference>
<comment type="caution">
    <text evidence="10">The sequence shown here is derived from an EMBL/GenBank/DDBJ whole genome shotgun (WGS) entry which is preliminary data.</text>
</comment>
<dbReference type="AlphaFoldDB" id="A0A0J8J5E4"/>
<keyword evidence="3" id="KW-0004">4Fe-4S</keyword>
<dbReference type="GO" id="GO:0009055">
    <property type="term" value="F:electron transfer activity"/>
    <property type="evidence" value="ECO:0007669"/>
    <property type="project" value="UniProtKB-UniRule"/>
</dbReference>
<dbReference type="GO" id="GO:0051539">
    <property type="term" value="F:4 iron, 4 sulfur cluster binding"/>
    <property type="evidence" value="ECO:0007669"/>
    <property type="project" value="UniProtKB-KW"/>
</dbReference>
<dbReference type="PANTHER" id="PTHR39163:SF1">
    <property type="entry name" value="FERREDOXIN"/>
    <property type="match status" value="1"/>
</dbReference>
<dbReference type="InterPro" id="IPR017896">
    <property type="entry name" value="4Fe4S_Fe-S-bd"/>
</dbReference>
<keyword evidence="6 8" id="KW-0408">Iron</keyword>
<protein>
    <recommendedName>
        <fullName evidence="8">Ferredoxin</fullName>
    </recommendedName>
</protein>
<evidence type="ECO:0000256" key="2">
    <source>
        <dbReference type="ARBA" id="ARBA00022448"/>
    </source>
</evidence>
<evidence type="ECO:0000256" key="7">
    <source>
        <dbReference type="ARBA" id="ARBA00023014"/>
    </source>
</evidence>
<evidence type="ECO:0000256" key="3">
    <source>
        <dbReference type="ARBA" id="ARBA00022485"/>
    </source>
</evidence>
<evidence type="ECO:0000256" key="8">
    <source>
        <dbReference type="RuleBase" id="RU368020"/>
    </source>
</evidence>
<evidence type="ECO:0000256" key="5">
    <source>
        <dbReference type="ARBA" id="ARBA00022982"/>
    </source>
</evidence>
<dbReference type="EMBL" id="AZHO01000019">
    <property type="protein sequence ID" value="KMT59511.1"/>
    <property type="molecule type" value="Genomic_DNA"/>
</dbReference>
<reference evidence="10 11" key="1">
    <citation type="journal article" date="2015" name="Genome Biol. Evol.">
        <title>Comparative Genomics of Listeria Sensu Lato: Genus-Wide Differences in Evolutionary Dynamics and the Progressive Gain of Complex, Potentially Pathogenicity-Related Traits through Lateral Gene Transfer.</title>
        <authorList>
            <person name="Chiara M."/>
            <person name="Caruso M."/>
            <person name="D'Erchia A.M."/>
            <person name="Manzari C."/>
            <person name="Fraccalvieri R."/>
            <person name="Goffredo E."/>
            <person name="Latorre L."/>
            <person name="Miccolupo A."/>
            <person name="Padalino I."/>
            <person name="Santagada G."/>
            <person name="Chiocco D."/>
            <person name="Pesole G."/>
            <person name="Horner D.S."/>
            <person name="Parisi A."/>
        </authorList>
    </citation>
    <scope>NUCLEOTIDE SEQUENCE [LARGE SCALE GENOMIC DNA]</scope>
    <source>
        <strain evidence="10 11">1991</strain>
    </source>
</reference>
<organism evidence="10 11">
    <name type="scientific">Listeria fleischmannii 1991</name>
    <dbReference type="NCBI Taxonomy" id="1430899"/>
    <lineage>
        <taxon>Bacteria</taxon>
        <taxon>Bacillati</taxon>
        <taxon>Bacillota</taxon>
        <taxon>Bacilli</taxon>
        <taxon>Bacillales</taxon>
        <taxon>Listeriaceae</taxon>
        <taxon>Listeria</taxon>
    </lineage>
</organism>
<keyword evidence="2 8" id="KW-0813">Transport</keyword>
<sequence>MAKYTIVDQDTCIACGACALHAPHLFDYNTEGLAFNLQDQNTGTKPVEEKYRVEAEEAEFHCPSLSIKIADHPFNGNPHLFD</sequence>
<dbReference type="Proteomes" id="UP000052258">
    <property type="component" value="Unassembled WGS sequence"/>
</dbReference>
<name>A0A0J8J5E4_9LIST</name>
<evidence type="ECO:0000313" key="10">
    <source>
        <dbReference type="EMBL" id="KMT59511.1"/>
    </source>
</evidence>
<evidence type="ECO:0000256" key="6">
    <source>
        <dbReference type="ARBA" id="ARBA00023004"/>
    </source>
</evidence>
<dbReference type="PATRIC" id="fig|1430899.3.peg.1650"/>
<proteinExistence type="predicted"/>
<dbReference type="GO" id="GO:0005506">
    <property type="term" value="F:iron ion binding"/>
    <property type="evidence" value="ECO:0007669"/>
    <property type="project" value="UniProtKB-UniRule"/>
</dbReference>
<keyword evidence="5 8" id="KW-0249">Electron transport</keyword>
<dbReference type="InterPro" id="IPR052395">
    <property type="entry name" value="ET_Ferredoxin"/>
</dbReference>
<evidence type="ECO:0000313" key="11">
    <source>
        <dbReference type="Proteomes" id="UP000052258"/>
    </source>
</evidence>
<dbReference type="PANTHER" id="PTHR39163">
    <property type="entry name" value="FERREDOXIN"/>
    <property type="match status" value="1"/>
</dbReference>
<keyword evidence="11" id="KW-1185">Reference proteome</keyword>
<dbReference type="Pfam" id="PF13370">
    <property type="entry name" value="Fer4_13"/>
    <property type="match status" value="1"/>
</dbReference>
<feature type="domain" description="4Fe-4S ferredoxin-type" evidence="9">
    <location>
        <begin position="3"/>
        <end position="31"/>
    </location>
</feature>
<dbReference type="PROSITE" id="PS51379">
    <property type="entry name" value="4FE4S_FER_2"/>
    <property type="match status" value="1"/>
</dbReference>
<dbReference type="SUPFAM" id="SSF54862">
    <property type="entry name" value="4Fe-4S ferredoxins"/>
    <property type="match status" value="1"/>
</dbReference>